<feature type="transmembrane region" description="Helical" evidence="3">
    <location>
        <begin position="441"/>
        <end position="463"/>
    </location>
</feature>
<feature type="transmembrane region" description="Helical" evidence="3">
    <location>
        <begin position="12"/>
        <end position="29"/>
    </location>
</feature>
<dbReference type="SUPFAM" id="SSF52047">
    <property type="entry name" value="RNI-like"/>
    <property type="match status" value="1"/>
</dbReference>
<reference evidence="4" key="1">
    <citation type="submission" date="2005-10" db="EMBL/GenBank/DDBJ databases">
        <authorList>
            <person name="Loftus B.J."/>
            <person name="Nene V.M."/>
            <person name="Hannick L.I."/>
            <person name="Bidwell S."/>
            <person name="Haas B."/>
            <person name="Amedeo P."/>
            <person name="Orvis J."/>
            <person name="Wortman J.R."/>
            <person name="White O.R."/>
            <person name="Salzberg S."/>
            <person name="Shumway M."/>
            <person name="Koo H."/>
            <person name="Zhao Y."/>
            <person name="Holmes M."/>
            <person name="Miller J."/>
            <person name="Schatz M."/>
            <person name="Pop M."/>
            <person name="Pai G."/>
            <person name="Utterback T."/>
            <person name="Rogers Y.-H."/>
            <person name="Kravitz S."/>
            <person name="Fraser C.M."/>
        </authorList>
    </citation>
    <scope>NUCLEOTIDE SEQUENCE</scope>
    <source>
        <strain evidence="4">Liverpool</strain>
    </source>
</reference>
<dbReference type="PANTHER" id="PTHR24366">
    <property type="entry name" value="IG(IMMUNOGLOBULIN) AND LRR(LEUCINE RICH REPEAT) DOMAINS"/>
    <property type="match status" value="1"/>
</dbReference>
<dbReference type="EMBL" id="CH477404">
    <property type="protein sequence ID" value="EAT41653.1"/>
    <property type="molecule type" value="Genomic_DNA"/>
</dbReference>
<dbReference type="CTD" id="37010"/>
<evidence type="ECO:0000256" key="1">
    <source>
        <dbReference type="ARBA" id="ARBA00022614"/>
    </source>
</evidence>
<dbReference type="AlphaFoldDB" id="A0A1S4FEF5"/>
<keyword evidence="3" id="KW-1133">Transmembrane helix</keyword>
<keyword evidence="3" id="KW-0812">Transmembrane</keyword>
<dbReference type="PANTHER" id="PTHR24366:SF96">
    <property type="entry name" value="LEUCINE RICH REPEAT CONTAINING 53"/>
    <property type="match status" value="1"/>
</dbReference>
<keyword evidence="1" id="KW-0433">Leucine-rich repeat</keyword>
<dbReference type="OrthoDB" id="6343311at2759"/>
<reference evidence="4" key="2">
    <citation type="journal article" date="2007" name="Science">
        <title>Genome sequence of Aedes aegypti, a major arbovirus vector.</title>
        <authorList>
            <person name="Nene V."/>
            <person name="Wortman J.R."/>
            <person name="Lawson D."/>
            <person name="Haas B."/>
            <person name="Kodira C."/>
            <person name="Tu Z.J."/>
            <person name="Loftus B."/>
            <person name="Xi Z."/>
            <person name="Megy K."/>
            <person name="Grabherr M."/>
            <person name="Ren Q."/>
            <person name="Zdobnov E.M."/>
            <person name="Lobo N.F."/>
            <person name="Campbell K.S."/>
            <person name="Brown S.E."/>
            <person name="Bonaldo M.F."/>
            <person name="Zhu J."/>
            <person name="Sinkins S.P."/>
            <person name="Hogenkamp D.G."/>
            <person name="Amedeo P."/>
            <person name="Arensburger P."/>
            <person name="Atkinson P.W."/>
            <person name="Bidwell S."/>
            <person name="Biedler J."/>
            <person name="Birney E."/>
            <person name="Bruggner R.V."/>
            <person name="Costas J."/>
            <person name="Coy M.R."/>
            <person name="Crabtree J."/>
            <person name="Crawford M."/>
            <person name="Debruyn B."/>
            <person name="Decaprio D."/>
            <person name="Eiglmeier K."/>
            <person name="Eisenstadt E."/>
            <person name="El-Dorry H."/>
            <person name="Gelbart W.M."/>
            <person name="Gomes S.L."/>
            <person name="Hammond M."/>
            <person name="Hannick L.I."/>
            <person name="Hogan J.R."/>
            <person name="Holmes M.H."/>
            <person name="Jaffe D."/>
            <person name="Johnston J.S."/>
            <person name="Kennedy R.C."/>
            <person name="Koo H."/>
            <person name="Kravitz S."/>
            <person name="Kriventseva E.V."/>
            <person name="Kulp D."/>
            <person name="Labutti K."/>
            <person name="Lee E."/>
            <person name="Li S."/>
            <person name="Lovin D.D."/>
            <person name="Mao C."/>
            <person name="Mauceli E."/>
            <person name="Menck C.F."/>
            <person name="Miller J.R."/>
            <person name="Montgomery P."/>
            <person name="Mori A."/>
            <person name="Nascimento A.L."/>
            <person name="Naveira H.F."/>
            <person name="Nusbaum C."/>
            <person name="O'leary S."/>
            <person name="Orvis J."/>
            <person name="Pertea M."/>
            <person name="Quesneville H."/>
            <person name="Reidenbach K.R."/>
            <person name="Rogers Y.H."/>
            <person name="Roth C.W."/>
            <person name="Schneider J.R."/>
            <person name="Schatz M."/>
            <person name="Shumway M."/>
            <person name="Stanke M."/>
            <person name="Stinson E.O."/>
            <person name="Tubio J.M."/>
            <person name="Vanzee J.P."/>
            <person name="Verjovski-Almeida S."/>
            <person name="Werner D."/>
            <person name="White O."/>
            <person name="Wyder S."/>
            <person name="Zeng Q."/>
            <person name="Zhao Q."/>
            <person name="Zhao Y."/>
            <person name="Hill C.A."/>
            <person name="Raikhel A.S."/>
            <person name="Soares M.B."/>
            <person name="Knudson D.L."/>
            <person name="Lee N.H."/>
            <person name="Galagan J."/>
            <person name="Salzberg S.L."/>
            <person name="Paulsen I.T."/>
            <person name="Dimopoulos G."/>
            <person name="Collins F.H."/>
            <person name="Birren B."/>
            <person name="Fraser-Liggett C.M."/>
            <person name="Severson D.W."/>
        </authorList>
    </citation>
    <scope>NUCLEOTIDE SEQUENCE [LARGE SCALE GENOMIC DNA]</scope>
    <source>
        <strain evidence="4">Liverpool</strain>
    </source>
</reference>
<dbReference type="HOGENOM" id="CLU_028059_0_0_1"/>
<dbReference type="KEGG" id="aag:5568317"/>
<dbReference type="Pfam" id="PF13855">
    <property type="entry name" value="LRR_8"/>
    <property type="match status" value="1"/>
</dbReference>
<dbReference type="InterPro" id="IPR032675">
    <property type="entry name" value="LRR_dom_sf"/>
</dbReference>
<dbReference type="OMA" id="RNPWHCT"/>
<name>A0A1S4FEF5_AEDAE</name>
<dbReference type="InterPro" id="IPR001611">
    <property type="entry name" value="Leu-rich_rpt"/>
</dbReference>
<reference evidence="4" key="3">
    <citation type="submission" date="2012-09" db="EMBL/GenBank/DDBJ databases">
        <authorList>
            <consortium name="VectorBase"/>
        </authorList>
    </citation>
    <scope>NUCLEOTIDE SEQUENCE</scope>
    <source>
        <strain evidence="4">Liverpool</strain>
    </source>
</reference>
<evidence type="ECO:0000313" key="4">
    <source>
        <dbReference type="EMBL" id="EAT41653.1"/>
    </source>
</evidence>
<keyword evidence="2" id="KW-0677">Repeat</keyword>
<evidence type="ECO:0000313" key="5">
    <source>
        <dbReference type="Proteomes" id="UP000682892"/>
    </source>
</evidence>
<gene>
    <name evidence="4" type="ORF">AaeL_AAEL006736</name>
</gene>
<sequence>MVLSCNRKVSLWMWPWWWIGLTLYCHMLVAELPLSLKNLAIENIAVNECSDPERLFEARPQCYFDQPNKTVCFRGIENRRMRHSRARFNRTTELILCHWPWRSFNPNELVDLTPNIEKLSITGESLWTLKGDFPMLPNLRAINITGTKLNFTSNTTFRELPALQQVNMRGNALIQVVPYEFSSEHVDIFLHGNPWNCTNDMIWLLEEQSGFFADKSTLVCKDWKYTGRPVLTAMEYKRNLREHCKDEEIRNCTCRISYLRLCDSGRTFHPLITVNCTGKGFYQLPSYLPPNTTVLHMANNMISSVERLTTIDHYKKVQDIYLDNNRIVSIDILEDSAWLDNFRILSLRGNKISRIRVYSVEHALERNTHVGQLFLGGNPWRCGCRFATRMQAFLRKHESVVVDSRNITCYIVDDEGVKSYHFMMTLTPNDVCRPTVHNKAAVYDILSIVFASLILLIVTKLAYDYYIYRKYGKLPWLIMKMP</sequence>
<dbReference type="Proteomes" id="UP000682892">
    <property type="component" value="Chromosome 2"/>
</dbReference>
<keyword evidence="3" id="KW-0472">Membrane</keyword>
<proteinExistence type="predicted"/>
<accession>A0A1S4FEF5</accession>
<evidence type="ECO:0000256" key="3">
    <source>
        <dbReference type="SAM" id="Phobius"/>
    </source>
</evidence>
<dbReference type="Gene3D" id="3.80.10.10">
    <property type="entry name" value="Ribonuclease Inhibitor"/>
    <property type="match status" value="2"/>
</dbReference>
<organism evidence="4 5">
    <name type="scientific">Aedes aegypti</name>
    <name type="common">Yellowfever mosquito</name>
    <name type="synonym">Culex aegypti</name>
    <dbReference type="NCBI Taxonomy" id="7159"/>
    <lineage>
        <taxon>Eukaryota</taxon>
        <taxon>Metazoa</taxon>
        <taxon>Ecdysozoa</taxon>
        <taxon>Arthropoda</taxon>
        <taxon>Hexapoda</taxon>
        <taxon>Insecta</taxon>
        <taxon>Pterygota</taxon>
        <taxon>Neoptera</taxon>
        <taxon>Endopterygota</taxon>
        <taxon>Diptera</taxon>
        <taxon>Nematocera</taxon>
        <taxon>Culicoidea</taxon>
        <taxon>Culicidae</taxon>
        <taxon>Culicinae</taxon>
        <taxon>Aedini</taxon>
        <taxon>Aedes</taxon>
        <taxon>Stegomyia</taxon>
    </lineage>
</organism>
<evidence type="ECO:0000256" key="2">
    <source>
        <dbReference type="ARBA" id="ARBA00022737"/>
    </source>
</evidence>
<protein>
    <submittedName>
        <fullName evidence="4">AAEL006736-PA</fullName>
    </submittedName>
</protein>